<dbReference type="SUPFAM" id="SSF54980">
    <property type="entry name" value="EF-G C-terminal domain-like"/>
    <property type="match status" value="2"/>
</dbReference>
<dbReference type="PRINTS" id="PR00315">
    <property type="entry name" value="ELONGATNFCT"/>
</dbReference>
<dbReference type="InterPro" id="IPR041095">
    <property type="entry name" value="EFG_II"/>
</dbReference>
<dbReference type="Proteomes" id="UP001177295">
    <property type="component" value="Chromosome"/>
</dbReference>
<dbReference type="InterPro" id="IPR014721">
    <property type="entry name" value="Ribsml_uS5_D2-typ_fold_subgr"/>
</dbReference>
<gene>
    <name evidence="6 9" type="primary">fusA</name>
    <name evidence="9" type="ORF">SEML1_0485</name>
</gene>
<dbReference type="SMART" id="SM00838">
    <property type="entry name" value="EFG_C"/>
    <property type="match status" value="1"/>
</dbReference>
<dbReference type="Pfam" id="PF14492">
    <property type="entry name" value="EFG_III"/>
    <property type="match status" value="1"/>
</dbReference>
<dbReference type="NCBIfam" id="TIGR00484">
    <property type="entry name" value="EF-G"/>
    <property type="match status" value="1"/>
</dbReference>
<dbReference type="PROSITE" id="PS00301">
    <property type="entry name" value="G_TR_1"/>
    <property type="match status" value="1"/>
</dbReference>
<dbReference type="Gene3D" id="2.40.30.10">
    <property type="entry name" value="Translation factors"/>
    <property type="match status" value="1"/>
</dbReference>
<dbReference type="GO" id="GO:0003746">
    <property type="term" value="F:translation elongation factor activity"/>
    <property type="evidence" value="ECO:0007669"/>
    <property type="project" value="UniProtKB-KW"/>
</dbReference>
<dbReference type="CDD" id="cd03713">
    <property type="entry name" value="EFG_mtEFG_C"/>
    <property type="match status" value="1"/>
</dbReference>
<dbReference type="CDD" id="cd04088">
    <property type="entry name" value="EFG_mtEFG_II"/>
    <property type="match status" value="1"/>
</dbReference>
<dbReference type="PROSITE" id="PS51722">
    <property type="entry name" value="G_TR_2"/>
    <property type="match status" value="1"/>
</dbReference>
<dbReference type="InterPro" id="IPR047872">
    <property type="entry name" value="EFG_IV"/>
</dbReference>
<evidence type="ECO:0000256" key="7">
    <source>
        <dbReference type="NCBIfam" id="TIGR00484"/>
    </source>
</evidence>
<dbReference type="CDD" id="cd16262">
    <property type="entry name" value="EFG_III"/>
    <property type="match status" value="1"/>
</dbReference>
<dbReference type="Gene3D" id="3.40.50.300">
    <property type="entry name" value="P-loop containing nucleotide triphosphate hydrolases"/>
    <property type="match status" value="1"/>
</dbReference>
<feature type="domain" description="Tr-type G" evidence="8">
    <location>
        <begin position="8"/>
        <end position="285"/>
    </location>
</feature>
<dbReference type="NCBIfam" id="TIGR00231">
    <property type="entry name" value="small_GTP"/>
    <property type="match status" value="1"/>
</dbReference>
<dbReference type="SUPFAM" id="SSF54211">
    <property type="entry name" value="Ribosomal protein S5 domain 2-like"/>
    <property type="match status" value="1"/>
</dbReference>
<evidence type="ECO:0000256" key="2">
    <source>
        <dbReference type="ARBA" id="ARBA00022741"/>
    </source>
</evidence>
<name>A0ABY8WVU2_9BACT</name>
<comment type="subcellular location">
    <subcellularLocation>
        <location evidence="6">Cytoplasm</location>
    </subcellularLocation>
</comment>
<sequence length="695" mass="76192">MATNVPLKNFRNVGIIAHIDAGKTTTTEGILYRTGINHKIGEVKGDGDGATTDWMAQEKERGITITSAAVTCFWKGHKINIIDTPGHIDFTAEVERSLRVLDGAVTVFDGKMGVEAQSETVWRQANKYGVPRLCFINKINQTGGDFYKSLESIHTRLSKQAFPIHLPIGFEKDVCGVVDLVEMKAYTYKDYTDHELIEGEIPADMLEKAQNARSLLVENAVEADDDLMMKFLDEGEESITKDELKMALRKRVLAGDFFLVTGGDGRGVIVEKLLDIMTDYLPSPLDVDEIWGKNPKTGDEVGRKPDNKEPMAALAFKIAADPFVGKLIFVRVYSGVLKAGSYVLNTTTGEKERIGRIVRMHADKREDIDSVGAGDIAAVVGLKNTYTGNTLADAAHPIALESIEFPDPPVSIAVEPKTKADQEKMGIALQRLAEEDPTFRIHTDEDTGQTIMSGMGELHLEILIDRMKREFNVEANVGEPQVAYRETIKGTAEVQGKHAKQSGGRGQYGDVWVRFEPNETGKGFEFIDEIKGGVVPQEYRPAVQKGIVETLNGGVIAGYPVVDVKATLYDGSYHDVDSSELAFSLAGSLAARAGIKQANPVLLEPVMHVEVTTPEEFMGDIIGDLNSRRGRIEAMEDLMGGAKLIKAIVPLANMFGYTSDIRSMSQGRAASTMELAHYEEVPPNVAQEIIEKRSK</sequence>
<dbReference type="InterPro" id="IPR035649">
    <property type="entry name" value="EFG_V"/>
</dbReference>
<reference evidence="9 10" key="1">
    <citation type="journal article" date="2023" name="Cell">
        <title>Genetic manipulation of Patescibacteria provides mechanistic insights into microbial dark matter and the epibiotic lifestyle.</title>
        <authorList>
            <person name="Wang Y."/>
            <person name="Gallagher L.A."/>
            <person name="Andrade P.A."/>
            <person name="Liu A."/>
            <person name="Humphreys I.R."/>
            <person name="Turkarslan S."/>
            <person name="Cutler K.J."/>
            <person name="Arrieta-Ortiz M.L."/>
            <person name="Li Y."/>
            <person name="Radey M.C."/>
            <person name="McLean J.S."/>
            <person name="Cong Q."/>
            <person name="Baker D."/>
            <person name="Baliga N.S."/>
            <person name="Peterson S.B."/>
            <person name="Mougous J.D."/>
        </authorList>
    </citation>
    <scope>NUCLEOTIDE SEQUENCE [LARGE SCALE GENOMIC DNA]</scope>
    <source>
        <strain evidence="9 10">ML1</strain>
    </source>
</reference>
<dbReference type="InterPro" id="IPR035647">
    <property type="entry name" value="EFG_III/V"/>
</dbReference>
<keyword evidence="5 6" id="KW-0342">GTP-binding</keyword>
<dbReference type="CDD" id="cd01886">
    <property type="entry name" value="EF-G"/>
    <property type="match status" value="1"/>
</dbReference>
<comment type="similarity">
    <text evidence="1 6">Belongs to the TRAFAC class translation factor GTPase superfamily. Classic translation factor GTPase family. EF-G/EF-2 subfamily.</text>
</comment>
<keyword evidence="2 6" id="KW-0547">Nucleotide-binding</keyword>
<dbReference type="CDD" id="cd01434">
    <property type="entry name" value="EFG_mtEFG1_IV"/>
    <property type="match status" value="1"/>
</dbReference>
<keyword evidence="10" id="KW-1185">Reference proteome</keyword>
<keyword evidence="3 6" id="KW-0251">Elongation factor</keyword>
<dbReference type="Pfam" id="PF00679">
    <property type="entry name" value="EFG_C"/>
    <property type="match status" value="1"/>
</dbReference>
<dbReference type="InterPro" id="IPR027417">
    <property type="entry name" value="P-loop_NTPase"/>
</dbReference>
<keyword evidence="6" id="KW-0963">Cytoplasm</keyword>
<dbReference type="HAMAP" id="MF_00054_B">
    <property type="entry name" value="EF_G_EF_2_B"/>
    <property type="match status" value="1"/>
</dbReference>
<dbReference type="InterPro" id="IPR009022">
    <property type="entry name" value="EFG_III"/>
</dbReference>
<dbReference type="SUPFAM" id="SSF52540">
    <property type="entry name" value="P-loop containing nucleoside triphosphate hydrolases"/>
    <property type="match status" value="1"/>
</dbReference>
<evidence type="ECO:0000259" key="8">
    <source>
        <dbReference type="PROSITE" id="PS51722"/>
    </source>
</evidence>
<feature type="binding site" evidence="6">
    <location>
        <begin position="17"/>
        <end position="24"/>
    </location>
    <ligand>
        <name>GTP</name>
        <dbReference type="ChEBI" id="CHEBI:37565"/>
    </ligand>
</feature>
<dbReference type="Pfam" id="PF00009">
    <property type="entry name" value="GTP_EFTU"/>
    <property type="match status" value="1"/>
</dbReference>
<dbReference type="Pfam" id="PF03764">
    <property type="entry name" value="EFG_IV"/>
    <property type="match status" value="1"/>
</dbReference>
<comment type="caution">
    <text evidence="6">Lacks conserved residue(s) required for the propagation of feature annotation.</text>
</comment>
<dbReference type="Gene3D" id="3.30.70.240">
    <property type="match status" value="1"/>
</dbReference>
<dbReference type="InterPro" id="IPR004540">
    <property type="entry name" value="Transl_elong_EFG/EF2"/>
</dbReference>
<dbReference type="PANTHER" id="PTHR43261">
    <property type="entry name" value="TRANSLATION ELONGATION FACTOR G-RELATED"/>
    <property type="match status" value="1"/>
</dbReference>
<dbReference type="InterPro" id="IPR020568">
    <property type="entry name" value="Ribosomal_Su5_D2-typ_SF"/>
</dbReference>
<organism evidence="9 10">
    <name type="scientific">Candidatus Southlakia epibionticum</name>
    <dbReference type="NCBI Taxonomy" id="3043284"/>
    <lineage>
        <taxon>Bacteria</taxon>
        <taxon>Candidatus Saccharimonadota</taxon>
        <taxon>Candidatus Saccharimonadia</taxon>
        <taxon>Candidatus Saccharimonadales</taxon>
        <taxon>Candidatus Saccharimonadaceae</taxon>
        <taxon>Candidatus Southlakia</taxon>
    </lineage>
</organism>
<comment type="function">
    <text evidence="6">Catalyzes the GTP-dependent ribosomal translocation step during translation elongation. During this step, the ribosome changes from the pre-translocational (PRE) to the post-translocational (POST) state as the newly formed A-site-bound peptidyl-tRNA and P-site-bound deacylated tRNA move to the P and E sites, respectively. Catalyzes the coordinated movement of the two tRNA molecules, the mRNA and conformational changes in the ribosome.</text>
</comment>
<evidence type="ECO:0000256" key="3">
    <source>
        <dbReference type="ARBA" id="ARBA00022768"/>
    </source>
</evidence>
<dbReference type="InterPro" id="IPR005225">
    <property type="entry name" value="Small_GTP-bd"/>
</dbReference>
<protein>
    <recommendedName>
        <fullName evidence="6 7">Elongation factor G</fullName>
        <shortName evidence="6">EF-G</shortName>
    </recommendedName>
</protein>
<dbReference type="InterPro" id="IPR009000">
    <property type="entry name" value="Transl_B-barrel_sf"/>
</dbReference>
<dbReference type="EMBL" id="CP124550">
    <property type="protein sequence ID" value="WIO46106.1"/>
    <property type="molecule type" value="Genomic_DNA"/>
</dbReference>
<evidence type="ECO:0000256" key="5">
    <source>
        <dbReference type="ARBA" id="ARBA00023134"/>
    </source>
</evidence>
<dbReference type="Pfam" id="PF03144">
    <property type="entry name" value="GTP_EFTU_D2"/>
    <property type="match status" value="1"/>
</dbReference>
<feature type="binding site" evidence="6">
    <location>
        <begin position="83"/>
        <end position="87"/>
    </location>
    <ligand>
        <name>GTP</name>
        <dbReference type="ChEBI" id="CHEBI:37565"/>
    </ligand>
</feature>
<dbReference type="RefSeq" id="WP_376753653.1">
    <property type="nucleotide sequence ID" value="NZ_CP124550.1"/>
</dbReference>
<dbReference type="InterPro" id="IPR000640">
    <property type="entry name" value="EFG_V-like"/>
</dbReference>
<dbReference type="InterPro" id="IPR031157">
    <property type="entry name" value="G_TR_CS"/>
</dbReference>
<evidence type="ECO:0000256" key="6">
    <source>
        <dbReference type="HAMAP-Rule" id="MF_00054"/>
    </source>
</evidence>
<dbReference type="InterPro" id="IPR000795">
    <property type="entry name" value="T_Tr_GTP-bd_dom"/>
</dbReference>
<evidence type="ECO:0000256" key="4">
    <source>
        <dbReference type="ARBA" id="ARBA00022917"/>
    </source>
</evidence>
<evidence type="ECO:0000256" key="1">
    <source>
        <dbReference type="ARBA" id="ARBA00005870"/>
    </source>
</evidence>
<dbReference type="NCBIfam" id="NF009381">
    <property type="entry name" value="PRK12740.1-5"/>
    <property type="match status" value="1"/>
</dbReference>
<dbReference type="InterPro" id="IPR004161">
    <property type="entry name" value="EFTu-like_2"/>
</dbReference>
<accession>A0ABY8WVU2</accession>
<dbReference type="Gene3D" id="3.30.230.10">
    <property type="match status" value="1"/>
</dbReference>
<dbReference type="InterPro" id="IPR005517">
    <property type="entry name" value="Transl_elong_EFG/EF2_IV"/>
</dbReference>
<dbReference type="SMART" id="SM00889">
    <property type="entry name" value="EFG_IV"/>
    <property type="match status" value="1"/>
</dbReference>
<proteinExistence type="inferred from homology"/>
<evidence type="ECO:0000313" key="9">
    <source>
        <dbReference type="EMBL" id="WIO46106.1"/>
    </source>
</evidence>
<dbReference type="Gene3D" id="3.30.70.870">
    <property type="entry name" value="Elongation Factor G (Translational Gtpase), domain 3"/>
    <property type="match status" value="1"/>
</dbReference>
<dbReference type="PANTHER" id="PTHR43261:SF1">
    <property type="entry name" value="RIBOSOME-RELEASING FACTOR 2, MITOCHONDRIAL"/>
    <property type="match status" value="1"/>
</dbReference>
<evidence type="ECO:0000313" key="10">
    <source>
        <dbReference type="Proteomes" id="UP001177295"/>
    </source>
</evidence>
<keyword evidence="4 6" id="KW-0648">Protein biosynthesis</keyword>
<dbReference type="SUPFAM" id="SSF50447">
    <property type="entry name" value="Translation proteins"/>
    <property type="match status" value="1"/>
</dbReference>